<dbReference type="InterPro" id="IPR003691">
    <property type="entry name" value="FluC"/>
</dbReference>
<dbReference type="GO" id="GO:0005886">
    <property type="term" value="C:plasma membrane"/>
    <property type="evidence" value="ECO:0007669"/>
    <property type="project" value="UniProtKB-SubCell"/>
</dbReference>
<keyword evidence="5 12" id="KW-1133">Transmembrane helix</keyword>
<evidence type="ECO:0000256" key="4">
    <source>
        <dbReference type="ARBA" id="ARBA00022692"/>
    </source>
</evidence>
<protein>
    <recommendedName>
        <fullName evidence="12">Fluoride-specific ion channel FluC</fullName>
    </recommendedName>
</protein>
<dbReference type="AlphaFoldDB" id="A0A1E3VGN6"/>
<dbReference type="GO" id="GO:0062054">
    <property type="term" value="F:fluoride channel activity"/>
    <property type="evidence" value="ECO:0007669"/>
    <property type="project" value="UniProtKB-UniRule"/>
</dbReference>
<evidence type="ECO:0000256" key="8">
    <source>
        <dbReference type="ARBA" id="ARBA00023136"/>
    </source>
</evidence>
<accession>A0A1E3VGN6</accession>
<evidence type="ECO:0000256" key="9">
    <source>
        <dbReference type="ARBA" id="ARBA00023303"/>
    </source>
</evidence>
<dbReference type="PANTHER" id="PTHR28259:SF1">
    <property type="entry name" value="FLUORIDE EXPORT PROTEIN 1-RELATED"/>
    <property type="match status" value="1"/>
</dbReference>
<comment type="caution">
    <text evidence="13">The sequence shown here is derived from an EMBL/GenBank/DDBJ whole genome shotgun (WGS) entry which is preliminary data.</text>
</comment>
<name>A0A1E3VGN6_9HYPH</name>
<evidence type="ECO:0000256" key="10">
    <source>
        <dbReference type="ARBA" id="ARBA00035120"/>
    </source>
</evidence>
<feature type="binding site" evidence="12">
    <location>
        <position position="77"/>
    </location>
    <ligand>
        <name>Na(+)</name>
        <dbReference type="ChEBI" id="CHEBI:29101"/>
        <note>structural</note>
    </ligand>
</feature>
<keyword evidence="2 12" id="KW-1003">Cell membrane</keyword>
<keyword evidence="14" id="KW-1185">Reference proteome</keyword>
<evidence type="ECO:0000256" key="5">
    <source>
        <dbReference type="ARBA" id="ARBA00022989"/>
    </source>
</evidence>
<evidence type="ECO:0000256" key="1">
    <source>
        <dbReference type="ARBA" id="ARBA00004651"/>
    </source>
</evidence>
<dbReference type="NCBIfam" id="NF010794">
    <property type="entry name" value="PRK14198.1"/>
    <property type="match status" value="1"/>
</dbReference>
<organism evidence="13 14">
    <name type="scientific">Sinorhizobium alkalisoli</name>
    <dbReference type="NCBI Taxonomy" id="1752398"/>
    <lineage>
        <taxon>Bacteria</taxon>
        <taxon>Pseudomonadati</taxon>
        <taxon>Pseudomonadota</taxon>
        <taxon>Alphaproteobacteria</taxon>
        <taxon>Hyphomicrobiales</taxon>
        <taxon>Rhizobiaceae</taxon>
        <taxon>Sinorhizobium/Ensifer group</taxon>
        <taxon>Sinorhizobium</taxon>
    </lineage>
</organism>
<keyword evidence="6 12" id="KW-0915">Sodium</keyword>
<evidence type="ECO:0000256" key="11">
    <source>
        <dbReference type="ARBA" id="ARBA00035585"/>
    </source>
</evidence>
<feature type="transmembrane region" description="Helical" evidence="12">
    <location>
        <begin position="27"/>
        <end position="54"/>
    </location>
</feature>
<comment type="catalytic activity">
    <reaction evidence="11">
        <text>fluoride(in) = fluoride(out)</text>
        <dbReference type="Rhea" id="RHEA:76159"/>
        <dbReference type="ChEBI" id="CHEBI:17051"/>
    </reaction>
    <physiologicalReaction direction="left-to-right" evidence="11">
        <dbReference type="Rhea" id="RHEA:76160"/>
    </physiologicalReaction>
</comment>
<evidence type="ECO:0000313" key="14">
    <source>
        <dbReference type="Proteomes" id="UP000094342"/>
    </source>
</evidence>
<gene>
    <name evidence="12" type="primary">fluC</name>
    <name evidence="12" type="synonym">crcB</name>
    <name evidence="13" type="ORF">A8M32_03585</name>
</gene>
<keyword evidence="3" id="KW-0997">Cell inner membrane</keyword>
<keyword evidence="12" id="KW-0813">Transport</keyword>
<dbReference type="NCBIfam" id="NF010791">
    <property type="entry name" value="PRK14195.1"/>
    <property type="match status" value="1"/>
</dbReference>
<dbReference type="OrthoDB" id="9806299at2"/>
<keyword evidence="12" id="KW-0479">Metal-binding</keyword>
<keyword evidence="4 12" id="KW-0812">Transmembrane</keyword>
<evidence type="ECO:0000256" key="7">
    <source>
        <dbReference type="ARBA" id="ARBA00023065"/>
    </source>
</evidence>
<keyword evidence="9 12" id="KW-0407">Ion channel</keyword>
<dbReference type="HAMAP" id="MF_00454">
    <property type="entry name" value="FluC"/>
    <property type="match status" value="1"/>
</dbReference>
<dbReference type="PANTHER" id="PTHR28259">
    <property type="entry name" value="FLUORIDE EXPORT PROTEIN 1-RELATED"/>
    <property type="match status" value="1"/>
</dbReference>
<keyword evidence="8 12" id="KW-0472">Membrane</keyword>
<reference evidence="14" key="1">
    <citation type="submission" date="2016-05" db="EMBL/GenBank/DDBJ databases">
        <authorList>
            <person name="Li Y."/>
        </authorList>
    </citation>
    <scope>NUCLEOTIDE SEQUENCE [LARGE SCALE GENOMIC DNA]</scope>
    <source>
        <strain evidence="14">YIC4027</strain>
    </source>
</reference>
<keyword evidence="7 12" id="KW-0406">Ion transport</keyword>
<evidence type="ECO:0000313" key="13">
    <source>
        <dbReference type="EMBL" id="ODR92752.1"/>
    </source>
</evidence>
<feature type="transmembrane region" description="Helical" evidence="12">
    <location>
        <begin position="66"/>
        <end position="84"/>
    </location>
</feature>
<dbReference type="GO" id="GO:0140114">
    <property type="term" value="P:cellular detoxification of fluoride"/>
    <property type="evidence" value="ECO:0007669"/>
    <property type="project" value="UniProtKB-UniRule"/>
</dbReference>
<dbReference type="RefSeq" id="WP_069457043.1">
    <property type="nucleotide sequence ID" value="NZ_LYBW01000040.1"/>
</dbReference>
<comment type="function">
    <text evidence="12">Fluoride-specific ion channel. Important for reducing fluoride concentration in the cell, thus reducing its toxicity.</text>
</comment>
<evidence type="ECO:0000256" key="6">
    <source>
        <dbReference type="ARBA" id="ARBA00023053"/>
    </source>
</evidence>
<dbReference type="EMBL" id="LYBW01000040">
    <property type="protein sequence ID" value="ODR92752.1"/>
    <property type="molecule type" value="Genomic_DNA"/>
</dbReference>
<comment type="subcellular location">
    <subcellularLocation>
        <location evidence="1 12">Cell membrane</location>
        <topology evidence="1 12">Multi-pass membrane protein</topology>
    </subcellularLocation>
</comment>
<evidence type="ECO:0000256" key="3">
    <source>
        <dbReference type="ARBA" id="ARBA00022519"/>
    </source>
</evidence>
<dbReference type="GO" id="GO:0046872">
    <property type="term" value="F:metal ion binding"/>
    <property type="evidence" value="ECO:0007669"/>
    <property type="project" value="UniProtKB-KW"/>
</dbReference>
<dbReference type="NCBIfam" id="TIGR00494">
    <property type="entry name" value="crcB"/>
    <property type="match status" value="1"/>
</dbReference>
<feature type="transmembrane region" description="Helical" evidence="12">
    <location>
        <begin position="96"/>
        <end position="120"/>
    </location>
</feature>
<evidence type="ECO:0000256" key="2">
    <source>
        <dbReference type="ARBA" id="ARBA00022475"/>
    </source>
</evidence>
<evidence type="ECO:0000256" key="12">
    <source>
        <dbReference type="HAMAP-Rule" id="MF_00454"/>
    </source>
</evidence>
<comment type="similarity">
    <text evidence="10 12">Belongs to the fluoride channel Fluc/FEX (TC 1.A.43) family.</text>
</comment>
<sequence>MGYLIVFLGAGLGGAMRHGVNRFAAYLFGVAFPSGTLTVNIIGSFLMGVLAGYFAFRGELSQEARLFLTTGVLGGFTTFSTFSLDTISLWERGQWMAAAIYVVASLALALAGLFAGLMLVRLVAHGQPV</sequence>
<proteinExistence type="inferred from homology"/>
<feature type="binding site" evidence="12">
    <location>
        <position position="74"/>
    </location>
    <ligand>
        <name>Na(+)</name>
        <dbReference type="ChEBI" id="CHEBI:29101"/>
        <note>structural</note>
    </ligand>
</feature>
<dbReference type="Pfam" id="PF02537">
    <property type="entry name" value="CRCB"/>
    <property type="match status" value="1"/>
</dbReference>
<comment type="activity regulation">
    <text evidence="12">Na(+) is not transported, but it plays an essential structural role and its presence is essential for fluoride channel function.</text>
</comment>
<dbReference type="Proteomes" id="UP000094342">
    <property type="component" value="Unassembled WGS sequence"/>
</dbReference>